<dbReference type="Proteomes" id="UP000752012">
    <property type="component" value="Unassembled WGS sequence"/>
</dbReference>
<sequence length="63" mass="7562">MRNFRSQLNAEMGETAASLFYSELGEKYTHLQNSTDKNEKLMKQFFELFEWFSLSKVLKEEFI</sequence>
<evidence type="ECO:0000313" key="2">
    <source>
        <dbReference type="Proteomes" id="UP000752012"/>
    </source>
</evidence>
<name>A0A969TVC8_9BACI</name>
<dbReference type="RefSeq" id="WP_168006995.1">
    <property type="nucleotide sequence ID" value="NZ_JAATHJ010000014.1"/>
</dbReference>
<evidence type="ECO:0000313" key="1">
    <source>
        <dbReference type="EMBL" id="NJP37972.1"/>
    </source>
</evidence>
<dbReference type="EMBL" id="JAATHJ010000014">
    <property type="protein sequence ID" value="NJP37972.1"/>
    <property type="molecule type" value="Genomic_DNA"/>
</dbReference>
<comment type="caution">
    <text evidence="1">The sequence shown here is derived from an EMBL/GenBank/DDBJ whole genome shotgun (WGS) entry which is preliminary data.</text>
</comment>
<keyword evidence="2" id="KW-1185">Reference proteome</keyword>
<gene>
    <name evidence="1" type="ORF">HCN83_10295</name>
</gene>
<accession>A0A969TVC8</accession>
<reference evidence="1 2" key="1">
    <citation type="submission" date="2020-03" db="EMBL/GenBank/DDBJ databases">
        <title>Assessment of the enzymatic potential of alkaline-tolerant lipase obtained from Bacillus luteus H11 (technogenic soil) for the bioremediation of saline soils contaminated with petroleum substances.</title>
        <authorList>
            <person name="Kalwasinska A."/>
        </authorList>
    </citation>
    <scope>NUCLEOTIDE SEQUENCE [LARGE SCALE GENOMIC DNA]</scope>
    <source>
        <strain evidence="1 2">H11</strain>
    </source>
</reference>
<protein>
    <submittedName>
        <fullName evidence="1">Uncharacterized protein</fullName>
    </submittedName>
</protein>
<organism evidence="1 2">
    <name type="scientific">Alkalicoccus luteus</name>
    <dbReference type="NCBI Taxonomy" id="1237094"/>
    <lineage>
        <taxon>Bacteria</taxon>
        <taxon>Bacillati</taxon>
        <taxon>Bacillota</taxon>
        <taxon>Bacilli</taxon>
        <taxon>Bacillales</taxon>
        <taxon>Bacillaceae</taxon>
        <taxon>Alkalicoccus</taxon>
    </lineage>
</organism>
<dbReference type="AlphaFoldDB" id="A0A969TVC8"/>
<proteinExistence type="predicted"/>